<reference evidence="1 2" key="1">
    <citation type="submission" date="2024-09" db="EMBL/GenBank/DDBJ databases">
        <authorList>
            <person name="Lee S.D."/>
        </authorList>
    </citation>
    <scope>NUCLEOTIDE SEQUENCE [LARGE SCALE GENOMIC DNA]</scope>
    <source>
        <strain evidence="1 2">N1-1</strain>
    </source>
</reference>
<evidence type="ECO:0000313" key="1">
    <source>
        <dbReference type="EMBL" id="MFC1414361.1"/>
    </source>
</evidence>
<protein>
    <submittedName>
        <fullName evidence="1">Uncharacterized protein</fullName>
    </submittedName>
</protein>
<gene>
    <name evidence="1" type="ORF">ACEZDG_34370</name>
</gene>
<name>A0ABV6VKX5_9ACTN</name>
<evidence type="ECO:0000313" key="2">
    <source>
        <dbReference type="Proteomes" id="UP001592582"/>
    </source>
</evidence>
<proteinExistence type="predicted"/>
<organism evidence="1 2">
    <name type="scientific">Streptacidiphilus alkalitolerans</name>
    <dbReference type="NCBI Taxonomy" id="3342712"/>
    <lineage>
        <taxon>Bacteria</taxon>
        <taxon>Bacillati</taxon>
        <taxon>Actinomycetota</taxon>
        <taxon>Actinomycetes</taxon>
        <taxon>Kitasatosporales</taxon>
        <taxon>Streptomycetaceae</taxon>
        <taxon>Streptacidiphilus</taxon>
    </lineage>
</organism>
<dbReference type="RefSeq" id="WP_380517803.1">
    <property type="nucleotide sequence ID" value="NZ_JBHEZX010000023.1"/>
</dbReference>
<dbReference type="EMBL" id="JBHEZX010000023">
    <property type="protein sequence ID" value="MFC1414361.1"/>
    <property type="molecule type" value="Genomic_DNA"/>
</dbReference>
<accession>A0ABV6VKX5</accession>
<dbReference type="Proteomes" id="UP001592582">
    <property type="component" value="Unassembled WGS sequence"/>
</dbReference>
<dbReference type="InterPro" id="IPR013324">
    <property type="entry name" value="RNA_pol_sigma_r3/r4-like"/>
</dbReference>
<keyword evidence="2" id="KW-1185">Reference proteome</keyword>
<comment type="caution">
    <text evidence="1">The sequence shown here is derived from an EMBL/GenBank/DDBJ whole genome shotgun (WGS) entry which is preliminary data.</text>
</comment>
<sequence length="280" mass="31287">MSDPRAGTGEPTGLSLDAEGFYLQHHRPYHAYAYVRLGDGRGTDRLVHEVFADIACDWEAMLRAANLQDRCWHVLRSAVDHRSAQTPGRFEARLALGYAALLDAAPAAQAVPVELFKSVGELTERQLDVLILRRVLGYDLPYTAWILGVPQRGVVERDLRSALAHLEGALDRPRIPVQHDPQQKLDRVFAEFAAIRESLTAMQSPVGLYKAMADLGDRRMGVFLLRKVMGFSSRYTAWLLDVTVSTVDRDLHSAMAQVEEALVERRVLRAANEMLAEGEQ</sequence>
<dbReference type="SUPFAM" id="SSF88659">
    <property type="entry name" value="Sigma3 and sigma4 domains of RNA polymerase sigma factors"/>
    <property type="match status" value="2"/>
</dbReference>
<dbReference type="InterPro" id="IPR036388">
    <property type="entry name" value="WH-like_DNA-bd_sf"/>
</dbReference>
<dbReference type="Gene3D" id="1.10.10.10">
    <property type="entry name" value="Winged helix-like DNA-binding domain superfamily/Winged helix DNA-binding domain"/>
    <property type="match status" value="2"/>
</dbReference>